<evidence type="ECO:0000313" key="5">
    <source>
        <dbReference type="Proteomes" id="UP000326924"/>
    </source>
</evidence>
<dbReference type="GO" id="GO:0006289">
    <property type="term" value="P:nucleotide-excision repair"/>
    <property type="evidence" value="ECO:0007669"/>
    <property type="project" value="TreeGrafter"/>
</dbReference>
<keyword evidence="3" id="KW-0539">Nucleus</keyword>
<dbReference type="Pfam" id="PF08661">
    <property type="entry name" value="Rep_fac-A_3"/>
    <property type="match status" value="1"/>
</dbReference>
<dbReference type="OrthoDB" id="188186at2759"/>
<dbReference type="CDD" id="cd04479">
    <property type="entry name" value="RPA3"/>
    <property type="match status" value="1"/>
</dbReference>
<dbReference type="InterPro" id="IPR013970">
    <property type="entry name" value="Rfa2"/>
</dbReference>
<dbReference type="GO" id="GO:0006260">
    <property type="term" value="P:DNA replication"/>
    <property type="evidence" value="ECO:0007669"/>
    <property type="project" value="InterPro"/>
</dbReference>
<comment type="caution">
    <text evidence="4">The sequence shown here is derived from an EMBL/GenBank/DDBJ whole genome shotgun (WGS) entry which is preliminary data.</text>
</comment>
<accession>A0A5J5ESF7</accession>
<sequence length="105" mass="11655">MSEQTPRINARYLEKFVNHTVRIVGKVTELYGDSAKIDASGTINLILTRECHMTVGNGVELVGKVQPTGDVKVLSSWDLGPDVDYNIADAVVDATHRYKDLFYDV</sequence>
<dbReference type="GO" id="GO:0003697">
    <property type="term" value="F:single-stranded DNA binding"/>
    <property type="evidence" value="ECO:0007669"/>
    <property type="project" value="TreeGrafter"/>
</dbReference>
<evidence type="ECO:0000313" key="4">
    <source>
        <dbReference type="EMBL" id="KAA8901709.1"/>
    </source>
</evidence>
<dbReference type="GO" id="GO:0003684">
    <property type="term" value="F:damaged DNA binding"/>
    <property type="evidence" value="ECO:0007669"/>
    <property type="project" value="TreeGrafter"/>
</dbReference>
<reference evidence="4 5" key="1">
    <citation type="submission" date="2019-09" db="EMBL/GenBank/DDBJ databases">
        <title>Draft genome of the ectomycorrhizal ascomycete Sphaerosporella brunnea.</title>
        <authorList>
            <consortium name="DOE Joint Genome Institute"/>
            <person name="Benucci G.M."/>
            <person name="Marozzi G."/>
            <person name="Antonielli L."/>
            <person name="Sanchez S."/>
            <person name="Marco P."/>
            <person name="Wang X."/>
            <person name="Falini L.B."/>
            <person name="Barry K."/>
            <person name="Haridas S."/>
            <person name="Lipzen A."/>
            <person name="Labutti K."/>
            <person name="Grigoriev I.V."/>
            <person name="Murat C."/>
            <person name="Martin F."/>
            <person name="Albertini E."/>
            <person name="Donnini D."/>
            <person name="Bonito G."/>
        </authorList>
    </citation>
    <scope>NUCLEOTIDE SEQUENCE [LARGE SCALE GENOMIC DNA]</scope>
    <source>
        <strain evidence="4 5">Sb_GMNB300</strain>
    </source>
</reference>
<organism evidence="4 5">
    <name type="scientific">Sphaerosporella brunnea</name>
    <dbReference type="NCBI Taxonomy" id="1250544"/>
    <lineage>
        <taxon>Eukaryota</taxon>
        <taxon>Fungi</taxon>
        <taxon>Dikarya</taxon>
        <taxon>Ascomycota</taxon>
        <taxon>Pezizomycotina</taxon>
        <taxon>Pezizomycetes</taxon>
        <taxon>Pezizales</taxon>
        <taxon>Pyronemataceae</taxon>
        <taxon>Sphaerosporella</taxon>
    </lineage>
</organism>
<dbReference type="GO" id="GO:0006284">
    <property type="term" value="P:base-excision repair"/>
    <property type="evidence" value="ECO:0007669"/>
    <property type="project" value="TreeGrafter"/>
</dbReference>
<dbReference type="InParanoid" id="A0A5J5ESF7"/>
<dbReference type="PANTHER" id="PTHR15114:SF1">
    <property type="entry name" value="REPLICATION PROTEIN A 14 KDA SUBUNIT"/>
    <property type="match status" value="1"/>
</dbReference>
<dbReference type="InterPro" id="IPR012340">
    <property type="entry name" value="NA-bd_OB-fold"/>
</dbReference>
<dbReference type="GO" id="GO:0006298">
    <property type="term" value="P:mismatch repair"/>
    <property type="evidence" value="ECO:0007669"/>
    <property type="project" value="TreeGrafter"/>
</dbReference>
<protein>
    <submittedName>
        <fullName evidence="4">Replication factor A protein 3</fullName>
    </submittedName>
</protein>
<proteinExistence type="inferred from homology"/>
<keyword evidence="5" id="KW-1185">Reference proteome</keyword>
<evidence type="ECO:0000256" key="2">
    <source>
        <dbReference type="ARBA" id="ARBA00009761"/>
    </source>
</evidence>
<evidence type="ECO:0000256" key="3">
    <source>
        <dbReference type="ARBA" id="ARBA00023242"/>
    </source>
</evidence>
<comment type="subcellular location">
    <subcellularLocation>
        <location evidence="1">Nucleus</location>
    </subcellularLocation>
</comment>
<dbReference type="GO" id="GO:0000724">
    <property type="term" value="P:double-strand break repair via homologous recombination"/>
    <property type="evidence" value="ECO:0007669"/>
    <property type="project" value="TreeGrafter"/>
</dbReference>
<dbReference type="FunFam" id="2.40.50.140:FF:000271">
    <property type="entry name" value="Similar to ssDNA binding protein Ssb3"/>
    <property type="match status" value="1"/>
</dbReference>
<evidence type="ECO:0000256" key="1">
    <source>
        <dbReference type="ARBA" id="ARBA00004123"/>
    </source>
</evidence>
<dbReference type="GO" id="GO:0005662">
    <property type="term" value="C:DNA replication factor A complex"/>
    <property type="evidence" value="ECO:0007669"/>
    <property type="project" value="TreeGrafter"/>
</dbReference>
<name>A0A5J5ESF7_9PEZI</name>
<dbReference type="Gene3D" id="2.40.50.140">
    <property type="entry name" value="Nucleic acid-binding proteins"/>
    <property type="match status" value="1"/>
</dbReference>
<comment type="similarity">
    <text evidence="2">Belongs to the replication factor A protein 3 family.</text>
</comment>
<gene>
    <name evidence="4" type="ORF">FN846DRAFT_908893</name>
</gene>
<dbReference type="SUPFAM" id="SSF50249">
    <property type="entry name" value="Nucleic acid-binding proteins"/>
    <property type="match status" value="1"/>
</dbReference>
<dbReference type="Proteomes" id="UP000326924">
    <property type="component" value="Unassembled WGS sequence"/>
</dbReference>
<dbReference type="AlphaFoldDB" id="A0A5J5ESF7"/>
<dbReference type="PANTHER" id="PTHR15114">
    <property type="entry name" value="REPLICATION PROTEIN A3"/>
    <property type="match status" value="1"/>
</dbReference>
<dbReference type="EMBL" id="VXIS01000142">
    <property type="protein sequence ID" value="KAA8901709.1"/>
    <property type="molecule type" value="Genomic_DNA"/>
</dbReference>
<dbReference type="GO" id="GO:0035861">
    <property type="term" value="C:site of double-strand break"/>
    <property type="evidence" value="ECO:0007669"/>
    <property type="project" value="TreeGrafter"/>
</dbReference>